<comment type="similarity">
    <text evidence="1">Belongs to the LysR transcriptional regulatory family.</text>
</comment>
<dbReference type="InterPro" id="IPR005119">
    <property type="entry name" value="LysR_subst-bd"/>
</dbReference>
<protein>
    <submittedName>
        <fullName evidence="6">LysR family transcriptional regulator</fullName>
    </submittedName>
</protein>
<dbReference type="GO" id="GO:0043565">
    <property type="term" value="F:sequence-specific DNA binding"/>
    <property type="evidence" value="ECO:0007669"/>
    <property type="project" value="TreeGrafter"/>
</dbReference>
<sequence>MMKQQKLPSLNALRVFAVAAHADSFKQAAQQLGVSQSNITRQIQALEEQLGTRLFQRDNRVHALTMAGETLAPDLLRLFRELDRTVDRARNIGDSEATTLRIALPESFLRWWLSSRLAEFYTLYPHIQVQFNTVSLFPDASERANICSDLQHEQLDIALHYGQLRDQALKQVPLYTPTYVPVAPIESESPLASRPWYVDQKAPYWQHFKKAQSHLARQLQTRHVGNSNIAIDLLHGTDHITLVDQLYLTHPLLQQFAKHTEYQVTLPEPIALAVKQRQRQPVALVAFTKWLQARLISSQVDSARLD</sequence>
<dbReference type="Gene3D" id="3.40.190.10">
    <property type="entry name" value="Periplasmic binding protein-like II"/>
    <property type="match status" value="1"/>
</dbReference>
<accession>A0AA92ILC2</accession>
<evidence type="ECO:0000313" key="7">
    <source>
        <dbReference type="Proteomes" id="UP000427820"/>
    </source>
</evidence>
<dbReference type="InterPro" id="IPR036388">
    <property type="entry name" value="WH-like_DNA-bd_sf"/>
</dbReference>
<gene>
    <name evidence="6" type="ORF">D3795_03125</name>
</gene>
<evidence type="ECO:0000256" key="2">
    <source>
        <dbReference type="ARBA" id="ARBA00023015"/>
    </source>
</evidence>
<evidence type="ECO:0000259" key="5">
    <source>
        <dbReference type="PROSITE" id="PS50931"/>
    </source>
</evidence>
<dbReference type="PANTHER" id="PTHR30537:SF5">
    <property type="entry name" value="HTH-TYPE TRANSCRIPTIONAL ACTIVATOR TTDR-RELATED"/>
    <property type="match status" value="1"/>
</dbReference>
<dbReference type="InterPro" id="IPR058163">
    <property type="entry name" value="LysR-type_TF_proteobact-type"/>
</dbReference>
<dbReference type="PROSITE" id="PS50931">
    <property type="entry name" value="HTH_LYSR"/>
    <property type="match status" value="1"/>
</dbReference>
<dbReference type="Gene3D" id="1.10.10.10">
    <property type="entry name" value="Winged helix-like DNA-binding domain superfamily/Winged helix DNA-binding domain"/>
    <property type="match status" value="1"/>
</dbReference>
<keyword evidence="2" id="KW-0805">Transcription regulation</keyword>
<evidence type="ECO:0000256" key="3">
    <source>
        <dbReference type="ARBA" id="ARBA00023125"/>
    </source>
</evidence>
<evidence type="ECO:0000256" key="1">
    <source>
        <dbReference type="ARBA" id="ARBA00009437"/>
    </source>
</evidence>
<feature type="domain" description="HTH lysR-type" evidence="5">
    <location>
        <begin position="8"/>
        <end position="65"/>
    </location>
</feature>
<dbReference type="PANTHER" id="PTHR30537">
    <property type="entry name" value="HTH-TYPE TRANSCRIPTIONAL REGULATOR"/>
    <property type="match status" value="1"/>
</dbReference>
<dbReference type="GO" id="GO:0003700">
    <property type="term" value="F:DNA-binding transcription factor activity"/>
    <property type="evidence" value="ECO:0007669"/>
    <property type="project" value="InterPro"/>
</dbReference>
<dbReference type="RefSeq" id="WP_156266156.1">
    <property type="nucleotide sequence ID" value="NZ_CP032551.1"/>
</dbReference>
<dbReference type="SUPFAM" id="SSF46785">
    <property type="entry name" value="Winged helix' DNA-binding domain"/>
    <property type="match status" value="1"/>
</dbReference>
<evidence type="ECO:0000256" key="4">
    <source>
        <dbReference type="ARBA" id="ARBA00023163"/>
    </source>
</evidence>
<dbReference type="InterPro" id="IPR000847">
    <property type="entry name" value="LysR_HTH_N"/>
</dbReference>
<dbReference type="KEGG" id="panm:D3795_03125"/>
<dbReference type="Proteomes" id="UP000427820">
    <property type="component" value="Chromosome"/>
</dbReference>
<evidence type="ECO:0000313" key="6">
    <source>
        <dbReference type="EMBL" id="QGT95233.1"/>
    </source>
</evidence>
<dbReference type="SUPFAM" id="SSF53850">
    <property type="entry name" value="Periplasmic binding protein-like II"/>
    <property type="match status" value="1"/>
</dbReference>
<reference evidence="6 7" key="1">
    <citation type="submission" date="2018-09" db="EMBL/GenBank/DDBJ databases">
        <title>Whole genome sequencing of Idiomarina andamanensis W-5T (LMG 29773T= JCM 31645T).</title>
        <authorList>
            <person name="Das S.K."/>
        </authorList>
    </citation>
    <scope>NUCLEOTIDE SEQUENCE [LARGE SCALE GENOMIC DNA]</scope>
    <source>
        <strain evidence="6 7">W-5T</strain>
    </source>
</reference>
<dbReference type="AlphaFoldDB" id="A0AA92ILC2"/>
<name>A0AA92ILC2_9GAMM</name>
<dbReference type="GO" id="GO:0006351">
    <property type="term" value="P:DNA-templated transcription"/>
    <property type="evidence" value="ECO:0007669"/>
    <property type="project" value="TreeGrafter"/>
</dbReference>
<keyword evidence="7" id="KW-1185">Reference proteome</keyword>
<proteinExistence type="inferred from homology"/>
<dbReference type="Pfam" id="PF00126">
    <property type="entry name" value="HTH_1"/>
    <property type="match status" value="1"/>
</dbReference>
<dbReference type="InterPro" id="IPR036390">
    <property type="entry name" value="WH_DNA-bd_sf"/>
</dbReference>
<dbReference type="FunFam" id="1.10.10.10:FF:000001">
    <property type="entry name" value="LysR family transcriptional regulator"/>
    <property type="match status" value="1"/>
</dbReference>
<keyword evidence="4" id="KW-0804">Transcription</keyword>
<dbReference type="Pfam" id="PF03466">
    <property type="entry name" value="LysR_substrate"/>
    <property type="match status" value="1"/>
</dbReference>
<dbReference type="EMBL" id="CP032551">
    <property type="protein sequence ID" value="QGT95233.1"/>
    <property type="molecule type" value="Genomic_DNA"/>
</dbReference>
<keyword evidence="3" id="KW-0238">DNA-binding</keyword>
<organism evidence="6 7">
    <name type="scientific">Pseudidiomarina andamanensis</name>
    <dbReference type="NCBI Taxonomy" id="1940690"/>
    <lineage>
        <taxon>Bacteria</taxon>
        <taxon>Pseudomonadati</taxon>
        <taxon>Pseudomonadota</taxon>
        <taxon>Gammaproteobacteria</taxon>
        <taxon>Alteromonadales</taxon>
        <taxon>Idiomarinaceae</taxon>
        <taxon>Pseudidiomarina</taxon>
    </lineage>
</organism>
<dbReference type="PRINTS" id="PR00039">
    <property type="entry name" value="HTHLYSR"/>
</dbReference>